<evidence type="ECO:0000256" key="4">
    <source>
        <dbReference type="SAM" id="Phobius"/>
    </source>
</evidence>
<dbReference type="OrthoDB" id="8558006at2"/>
<keyword evidence="2 4" id="KW-1133">Transmembrane helix</keyword>
<evidence type="ECO:0000256" key="2">
    <source>
        <dbReference type="ARBA" id="ARBA00022989"/>
    </source>
</evidence>
<gene>
    <name evidence="6" type="ORF">TMES_20470</name>
</gene>
<dbReference type="SUPFAM" id="SSF103473">
    <property type="entry name" value="MFS general substrate transporter"/>
    <property type="match status" value="1"/>
</dbReference>
<sequence length="398" mass="42079">MTSPEVRRNVIVLSLCVALSASAMSLLFTVAAVIGYSLAPDKSLSTLPVSATMIAMLITTAPSAFMMKKYGRRIGFSVGCMIGMCGAFCGIGAVYWGNFWLMCGAGAFIGSANAIAMQYRFAAAEAAPPEFRSRAISLTMLGGVLAAFIGPNLASHARNWIDTVPFMGTFAALFGLQLLLMLAISQLRLPETHKKVHAEPARPLGEILRVPGVVVAIIGAALGYAVMSFVMTATPLAILDCNYAFGDAAFIIQWHVVGMYAPGFVTGNLIRRFGTLAIIQVGAVITLVCLVVGLSGIDLITNFWPALILLGIGWNFMFVGATSLLTENYRPSEQARIQAINEFVVFGTVAVASLSAGSIYAGAGWSVLLMSAALPVGLVILIVATYGLYKRKAKQKVA</sequence>
<feature type="transmembrane region" description="Helical" evidence="4">
    <location>
        <begin position="74"/>
        <end position="93"/>
    </location>
</feature>
<evidence type="ECO:0000313" key="6">
    <source>
        <dbReference type="EMBL" id="OSQ35625.1"/>
    </source>
</evidence>
<dbReference type="STRING" id="1293891.TMES_20470"/>
<dbReference type="Proteomes" id="UP000193391">
    <property type="component" value="Unassembled WGS sequence"/>
</dbReference>
<feature type="domain" description="Major facilitator superfamily (MFS) profile" evidence="5">
    <location>
        <begin position="212"/>
        <end position="398"/>
    </location>
</feature>
<evidence type="ECO:0000256" key="1">
    <source>
        <dbReference type="ARBA" id="ARBA00022692"/>
    </source>
</evidence>
<dbReference type="InterPro" id="IPR011701">
    <property type="entry name" value="MFS"/>
</dbReference>
<protein>
    <submittedName>
        <fullName evidence="6">MFS transporter</fullName>
    </submittedName>
</protein>
<keyword evidence="1 4" id="KW-0812">Transmembrane</keyword>
<reference evidence="6 7" key="1">
    <citation type="submission" date="2014-03" db="EMBL/GenBank/DDBJ databases">
        <title>The draft genome sequence of Thalassospira mesophila JCM 18969.</title>
        <authorList>
            <person name="Lai Q."/>
            <person name="Shao Z."/>
        </authorList>
    </citation>
    <scope>NUCLEOTIDE SEQUENCE [LARGE SCALE GENOMIC DNA]</scope>
    <source>
        <strain evidence="6 7">JCM 18969</strain>
    </source>
</reference>
<evidence type="ECO:0000256" key="3">
    <source>
        <dbReference type="ARBA" id="ARBA00023136"/>
    </source>
</evidence>
<comment type="caution">
    <text evidence="6">The sequence shown here is derived from an EMBL/GenBank/DDBJ whole genome shotgun (WGS) entry which is preliminary data.</text>
</comment>
<name>A0A1Y2KVJ6_9PROT</name>
<dbReference type="Gene3D" id="1.20.1250.20">
    <property type="entry name" value="MFS general substrate transporter like domains"/>
    <property type="match status" value="1"/>
</dbReference>
<dbReference type="PANTHER" id="PTHR23534">
    <property type="entry name" value="MFS PERMEASE"/>
    <property type="match status" value="1"/>
</dbReference>
<proteinExistence type="predicted"/>
<feature type="transmembrane region" description="Helical" evidence="4">
    <location>
        <begin position="45"/>
        <end position="67"/>
    </location>
</feature>
<feature type="transmembrane region" description="Helical" evidence="4">
    <location>
        <begin position="99"/>
        <end position="123"/>
    </location>
</feature>
<keyword evidence="3 4" id="KW-0472">Membrane</keyword>
<dbReference type="EMBL" id="JFKA01000016">
    <property type="protein sequence ID" value="OSQ35625.1"/>
    <property type="molecule type" value="Genomic_DNA"/>
</dbReference>
<keyword evidence="7" id="KW-1185">Reference proteome</keyword>
<dbReference type="InterPro" id="IPR020846">
    <property type="entry name" value="MFS_dom"/>
</dbReference>
<dbReference type="PROSITE" id="PS50850">
    <property type="entry name" value="MFS"/>
    <property type="match status" value="1"/>
</dbReference>
<evidence type="ECO:0000259" key="5">
    <source>
        <dbReference type="PROSITE" id="PS50850"/>
    </source>
</evidence>
<evidence type="ECO:0000313" key="7">
    <source>
        <dbReference type="Proteomes" id="UP000193391"/>
    </source>
</evidence>
<organism evidence="6 7">
    <name type="scientific">Thalassospira mesophila</name>
    <dbReference type="NCBI Taxonomy" id="1293891"/>
    <lineage>
        <taxon>Bacteria</taxon>
        <taxon>Pseudomonadati</taxon>
        <taxon>Pseudomonadota</taxon>
        <taxon>Alphaproteobacteria</taxon>
        <taxon>Rhodospirillales</taxon>
        <taxon>Thalassospiraceae</taxon>
        <taxon>Thalassospira</taxon>
    </lineage>
</organism>
<feature type="transmembrane region" description="Helical" evidence="4">
    <location>
        <begin position="343"/>
        <end position="361"/>
    </location>
</feature>
<dbReference type="PANTHER" id="PTHR23534:SF1">
    <property type="entry name" value="MAJOR FACILITATOR SUPERFAMILY PROTEIN"/>
    <property type="match status" value="1"/>
</dbReference>
<dbReference type="AlphaFoldDB" id="A0A1Y2KVJ6"/>
<feature type="transmembrane region" description="Helical" evidence="4">
    <location>
        <begin position="12"/>
        <end position="39"/>
    </location>
</feature>
<feature type="transmembrane region" description="Helical" evidence="4">
    <location>
        <begin position="135"/>
        <end position="154"/>
    </location>
</feature>
<feature type="transmembrane region" description="Helical" evidence="4">
    <location>
        <begin position="208"/>
        <end position="231"/>
    </location>
</feature>
<feature type="transmembrane region" description="Helical" evidence="4">
    <location>
        <begin position="367"/>
        <end position="389"/>
    </location>
</feature>
<accession>A0A1Y2KVJ6</accession>
<feature type="transmembrane region" description="Helical" evidence="4">
    <location>
        <begin position="273"/>
        <end position="297"/>
    </location>
</feature>
<dbReference type="InterPro" id="IPR036259">
    <property type="entry name" value="MFS_trans_sf"/>
</dbReference>
<dbReference type="Pfam" id="PF07690">
    <property type="entry name" value="MFS_1"/>
    <property type="match status" value="1"/>
</dbReference>
<feature type="transmembrane region" description="Helical" evidence="4">
    <location>
        <begin position="243"/>
        <end position="261"/>
    </location>
</feature>
<dbReference type="RefSeq" id="WP_085586087.1">
    <property type="nucleotide sequence ID" value="NZ_JFKA01000016.1"/>
</dbReference>
<dbReference type="GO" id="GO:0022857">
    <property type="term" value="F:transmembrane transporter activity"/>
    <property type="evidence" value="ECO:0007669"/>
    <property type="project" value="InterPro"/>
</dbReference>
<feature type="transmembrane region" description="Helical" evidence="4">
    <location>
        <begin position="166"/>
        <end position="187"/>
    </location>
</feature>
<feature type="transmembrane region" description="Helical" evidence="4">
    <location>
        <begin position="303"/>
        <end position="322"/>
    </location>
</feature>